<dbReference type="Proteomes" id="UP000315377">
    <property type="component" value="Chromosome"/>
</dbReference>
<name>A0AAP9DQ96_PANTH</name>
<dbReference type="Gene3D" id="2.70.98.50">
    <property type="entry name" value="putative glycoside hydrolase family protein from bacillus halodurans"/>
    <property type="match status" value="1"/>
</dbReference>
<evidence type="ECO:0000313" key="1">
    <source>
        <dbReference type="EMBL" id="QDM42073.1"/>
    </source>
</evidence>
<accession>A0AAP9DQ96</accession>
<organism evidence="1 2">
    <name type="scientific">Paenibacillus thiaminolyticus</name>
    <name type="common">Bacillus thiaminolyticus</name>
    <dbReference type="NCBI Taxonomy" id="49283"/>
    <lineage>
        <taxon>Bacteria</taxon>
        <taxon>Bacillati</taxon>
        <taxon>Bacillota</taxon>
        <taxon>Bacilli</taxon>
        <taxon>Bacillales</taxon>
        <taxon>Paenibacillaceae</taxon>
        <taxon>Paenibacillus</taxon>
    </lineage>
</organism>
<proteinExistence type="predicted"/>
<dbReference type="GeneID" id="76994389"/>
<gene>
    <name evidence="1" type="ORF">FLT43_00005</name>
</gene>
<dbReference type="RefSeq" id="WP_143797139.1">
    <property type="nucleotide sequence ID" value="NZ_CP041405.1"/>
</dbReference>
<protein>
    <submittedName>
        <fullName evidence="1">Uncharacterized protein</fullName>
    </submittedName>
</protein>
<dbReference type="EMBL" id="CP041405">
    <property type="protein sequence ID" value="QDM42073.1"/>
    <property type="molecule type" value="Genomic_DNA"/>
</dbReference>
<feature type="non-terminal residue" evidence="1">
    <location>
        <position position="1"/>
    </location>
</feature>
<evidence type="ECO:0000313" key="2">
    <source>
        <dbReference type="Proteomes" id="UP000315377"/>
    </source>
</evidence>
<dbReference type="AlphaFoldDB" id="A0AAP9DQ96"/>
<reference evidence="1 2" key="1">
    <citation type="submission" date="2019-07" db="EMBL/GenBank/DDBJ databases">
        <title>Paenibacillus thiaminolyticus NRRL B-4156.</title>
        <authorList>
            <person name="Hehnly C."/>
            <person name="Zhang L."/>
        </authorList>
    </citation>
    <scope>NUCLEOTIDE SEQUENCE [LARGE SCALE GENOMIC DNA]</scope>
    <source>
        <strain evidence="1 2">NRRL B-4156</strain>
    </source>
</reference>
<sequence>GMQEGVIMHTVFYENAPGGWNEALPLGNGHFGGMMFFEDNRLTLAMNHYEVYYRKLHRYSQAYRCGERRSYRKMYGRTYEELKERAREMYRDPGRSRSSSMAMRCRA</sequence>